<dbReference type="Gene3D" id="3.20.20.140">
    <property type="entry name" value="Metal-dependent hydrolases"/>
    <property type="match status" value="1"/>
</dbReference>
<dbReference type="Pfam" id="PF00580">
    <property type="entry name" value="UvrD-helicase"/>
    <property type="match status" value="1"/>
</dbReference>
<dbReference type="GO" id="GO:0005524">
    <property type="term" value="F:ATP binding"/>
    <property type="evidence" value="ECO:0007669"/>
    <property type="project" value="UniProtKB-UniRule"/>
</dbReference>
<evidence type="ECO:0000259" key="8">
    <source>
        <dbReference type="PROSITE" id="PS51217"/>
    </source>
</evidence>
<evidence type="ECO:0000313" key="10">
    <source>
        <dbReference type="Proteomes" id="UP000292919"/>
    </source>
</evidence>
<dbReference type="GO" id="GO:0004386">
    <property type="term" value="F:helicase activity"/>
    <property type="evidence" value="ECO:0007669"/>
    <property type="project" value="UniProtKB-UniRule"/>
</dbReference>
<evidence type="ECO:0000256" key="2">
    <source>
        <dbReference type="ARBA" id="ARBA00022801"/>
    </source>
</evidence>
<dbReference type="CDD" id="cd17932">
    <property type="entry name" value="DEXQc_UvrD"/>
    <property type="match status" value="1"/>
</dbReference>
<feature type="domain" description="UvrD-like helicase ATP-binding" evidence="7">
    <location>
        <begin position="494"/>
        <end position="775"/>
    </location>
</feature>
<comment type="caution">
    <text evidence="9">The sequence shown here is derived from an EMBL/GenBank/DDBJ whole genome shotgun (WGS) entry which is preliminary data.</text>
</comment>
<dbReference type="InterPro" id="IPR013986">
    <property type="entry name" value="DExx_box_DNA_helicase_dom_sf"/>
</dbReference>
<dbReference type="RefSeq" id="WP_118229704.1">
    <property type="nucleotide sequence ID" value="NZ_JAQDZC010000014.1"/>
</dbReference>
<feature type="compositionally biased region" description="Basic and acidic residues" evidence="6">
    <location>
        <begin position="447"/>
        <end position="461"/>
    </location>
</feature>
<dbReference type="Gene3D" id="1.10.486.10">
    <property type="entry name" value="PCRA, domain 4"/>
    <property type="match status" value="1"/>
</dbReference>
<dbReference type="Gene3D" id="1.10.10.160">
    <property type="match status" value="1"/>
</dbReference>
<dbReference type="InterPro" id="IPR014017">
    <property type="entry name" value="DNA_helicase_UvrD-like_C"/>
</dbReference>
<evidence type="ECO:0000259" key="7">
    <source>
        <dbReference type="PROSITE" id="PS51198"/>
    </source>
</evidence>
<dbReference type="PROSITE" id="PS51198">
    <property type="entry name" value="UVRD_HELICASE_ATP_BIND"/>
    <property type="match status" value="1"/>
</dbReference>
<sequence length="1123" mass="121358">MTFIADLHIHSRFSRATSKALTPRHLAAWARCKGIDLLGTGDFTHPQWRAELAEQLEPDPESGLYRLRGAPQALEGLPQDMGAGQGPLFLLQTEISSIYKRLGKVRKIHNLVFVPSLEDAERLSLRLAQIGNLASDGRPILGLDSRDLLEILLECAPNGVMIPAHVWTPWFALFGSKSGFDRLEDCYGDLSEHIFALETGLSSDPAMNRMVSALDGYALISNSDAHSGANLGREANLFAGRPSYAGLFAALRAVARRQDQSGQDCRFLGTVEFYPDEGKYHLDGHRACHVVLEPREARELGDICPVCGKPLTVGVLHRVLDLADREAPAALAREPEARSVIPLPEVLSEILGVGPASRKVRERYAALLQALGPELDILCRLPLPDLRAHWEPLGEAVARMRVGRVIRQGGFDGQYGVVRVFAPEELADVRGGALLPGFRPAGRPRAVKTDAKDALRGRESQKTAQADATQQDAAAARSVAASPAVAEPLPPPGPAFSQEQTMALRAGPGPVLVLAGPGAGKTRVLVGRLQWLLEQGARAADLLAVTFTRRAAAELRQRLAAALPELPTLPRCDTLHGLAWSLMRAELGAAAPTLLGEDAALGLFRAANPELTAREARNLWAACALARETHAPAAGAAGRPMDNPADRIPADGGVLNPSPDLACALARYTARKKAASPGFIDYADLLDWWLEHARRLPQAEKPRHVLVDEVQDLSPMQLELLRALLPADGKGFFGIGDPDQAIYGFRGVAGQSEDSLRRIWPDVSVCRLGRSYRASQRVLDMAHGLLGGAGRCGPLLAARELTAELRLFSAPDEKAEARWVAQRVRALLGATAHTLMDQTGNDDMAGLAGTLTPADIAVLVRLKAQMPPLRAALEQAGVPCAAPAEDSFWQDAACARLLGLLATQYGFASWPVPAERHGADAPEALALPWGAAPPAPQDMRAWLGAQPWAGEPCLQGRAWRQLCRLWAQAGSWPAFFAQLAWLQEAELVRGKAEQVQILTLHASKGLEFQAVFLPGLEDGLLPLRRERLFAAPDAVARPTAQGASVADQAEDNALAEERRLLYVGLTRAARMLCVSHCRQRALYGKALCLPPSPFLADIRRFCRVSVLTPHRRQRQSPLSLLPE</sequence>
<feature type="domain" description="UvrD-like helicase C-terminal" evidence="8">
    <location>
        <begin position="776"/>
        <end position="1070"/>
    </location>
</feature>
<accession>A0A6H3FAQ5</accession>
<dbReference type="EMBL" id="SIXC01000008">
    <property type="protein sequence ID" value="TBH79428.1"/>
    <property type="molecule type" value="Genomic_DNA"/>
</dbReference>
<dbReference type="GO" id="GO:0016787">
    <property type="term" value="F:hydrolase activity"/>
    <property type="evidence" value="ECO:0007669"/>
    <property type="project" value="UniProtKB-UniRule"/>
</dbReference>
<dbReference type="PANTHER" id="PTHR40084:SF1">
    <property type="entry name" value="PHOSPHOTRANSFERASE"/>
    <property type="match status" value="1"/>
</dbReference>
<keyword evidence="3 5" id="KW-0347">Helicase</keyword>
<keyword evidence="1 5" id="KW-0547">Nucleotide-binding</keyword>
<keyword evidence="10" id="KW-1185">Reference proteome</keyword>
<evidence type="ECO:0000256" key="5">
    <source>
        <dbReference type="PROSITE-ProRule" id="PRU00560"/>
    </source>
</evidence>
<dbReference type="SUPFAM" id="SSF89550">
    <property type="entry name" value="PHP domain-like"/>
    <property type="match status" value="1"/>
</dbReference>
<evidence type="ECO:0000256" key="6">
    <source>
        <dbReference type="SAM" id="MobiDB-lite"/>
    </source>
</evidence>
<evidence type="ECO:0000256" key="4">
    <source>
        <dbReference type="ARBA" id="ARBA00022840"/>
    </source>
</evidence>
<proteinExistence type="predicted"/>
<organism evidence="9 10">
    <name type="scientific">Desulfovibrio legallii</name>
    <dbReference type="NCBI Taxonomy" id="571438"/>
    <lineage>
        <taxon>Bacteria</taxon>
        <taxon>Pseudomonadati</taxon>
        <taxon>Thermodesulfobacteriota</taxon>
        <taxon>Desulfovibrionia</taxon>
        <taxon>Desulfovibrionales</taxon>
        <taxon>Desulfovibrionaceae</taxon>
        <taxon>Desulfovibrio</taxon>
    </lineage>
</organism>
<feature type="binding site" evidence="5">
    <location>
        <begin position="515"/>
        <end position="522"/>
    </location>
    <ligand>
        <name>ATP</name>
        <dbReference type="ChEBI" id="CHEBI:30616"/>
    </ligand>
</feature>
<dbReference type="Pfam" id="PF13361">
    <property type="entry name" value="UvrD_C"/>
    <property type="match status" value="1"/>
</dbReference>
<dbReference type="InterPro" id="IPR027417">
    <property type="entry name" value="P-loop_NTPase"/>
</dbReference>
<dbReference type="SUPFAM" id="SSF52540">
    <property type="entry name" value="P-loop containing nucleoside triphosphate hydrolases"/>
    <property type="match status" value="1"/>
</dbReference>
<dbReference type="PROSITE" id="PS51217">
    <property type="entry name" value="UVRD_HELICASE_CTER"/>
    <property type="match status" value="1"/>
</dbReference>
<protein>
    <submittedName>
        <fullName evidence="9">DNA helicase</fullName>
    </submittedName>
</protein>
<dbReference type="InterPro" id="IPR016195">
    <property type="entry name" value="Pol/histidinol_Pase-like"/>
</dbReference>
<keyword evidence="4 5" id="KW-0067">ATP-binding</keyword>
<dbReference type="CDD" id="cd19067">
    <property type="entry name" value="PfuEndoQ-like"/>
    <property type="match status" value="1"/>
</dbReference>
<reference evidence="9 10" key="1">
    <citation type="submission" date="2018-12" db="EMBL/GenBank/DDBJ databases">
        <title>First genome draft of Desulfovibrio legallis sp. nov.</title>
        <authorList>
            <person name="Ben Dhia O."/>
            <person name="Najjari A."/>
            <person name="Ferjani R."/>
            <person name="Fhoula I."/>
            <person name="Fardeau M.-L."/>
            <person name="Boudabbous A."/>
            <person name="Ouzari H.I."/>
        </authorList>
    </citation>
    <scope>NUCLEOTIDE SEQUENCE [LARGE SCALE GENOMIC DNA]</scope>
    <source>
        <strain evidence="9 10">H1T</strain>
    </source>
</reference>
<evidence type="ECO:0000256" key="3">
    <source>
        <dbReference type="ARBA" id="ARBA00022806"/>
    </source>
</evidence>
<dbReference type="Proteomes" id="UP000292919">
    <property type="component" value="Unassembled WGS sequence"/>
</dbReference>
<dbReference type="InterPro" id="IPR014016">
    <property type="entry name" value="UvrD-like_ATP-bd"/>
</dbReference>
<evidence type="ECO:0000256" key="1">
    <source>
        <dbReference type="ARBA" id="ARBA00022741"/>
    </source>
</evidence>
<dbReference type="AlphaFoldDB" id="A0A6H3FAQ5"/>
<dbReference type="Gene3D" id="3.40.50.300">
    <property type="entry name" value="P-loop containing nucleotide triphosphate hydrolases"/>
    <property type="match status" value="3"/>
</dbReference>
<keyword evidence="2 5" id="KW-0378">Hydrolase</keyword>
<dbReference type="PANTHER" id="PTHR40084">
    <property type="entry name" value="PHOSPHOHYDROLASE, PHP FAMILY"/>
    <property type="match status" value="1"/>
</dbReference>
<gene>
    <name evidence="9" type="ORF">EB812_07445</name>
</gene>
<dbReference type="GO" id="GO:0140097">
    <property type="term" value="F:catalytic activity, acting on DNA"/>
    <property type="evidence" value="ECO:0007669"/>
    <property type="project" value="UniProtKB-ARBA"/>
</dbReference>
<evidence type="ECO:0000313" key="9">
    <source>
        <dbReference type="EMBL" id="TBH79428.1"/>
    </source>
</evidence>
<name>A0A6H3FAQ5_9BACT</name>
<feature type="region of interest" description="Disordered" evidence="6">
    <location>
        <begin position="441"/>
        <end position="466"/>
    </location>
</feature>